<feature type="compositionally biased region" description="Low complexity" evidence="1">
    <location>
        <begin position="142"/>
        <end position="176"/>
    </location>
</feature>
<evidence type="ECO:0008006" key="4">
    <source>
        <dbReference type="Google" id="ProtNLM"/>
    </source>
</evidence>
<comment type="caution">
    <text evidence="2">The sequence shown here is derived from an EMBL/GenBank/DDBJ whole genome shotgun (WGS) entry which is preliminary data.</text>
</comment>
<name>A0ABN9SWZ3_9DINO</name>
<feature type="region of interest" description="Disordered" evidence="1">
    <location>
        <begin position="302"/>
        <end position="355"/>
    </location>
</feature>
<feature type="compositionally biased region" description="Gly residues" evidence="1">
    <location>
        <begin position="302"/>
        <end position="314"/>
    </location>
</feature>
<protein>
    <recommendedName>
        <fullName evidence="4">ShKT domain-containing protein</fullName>
    </recommendedName>
</protein>
<dbReference type="EMBL" id="CAUYUJ010014002">
    <property type="protein sequence ID" value="CAK0837088.1"/>
    <property type="molecule type" value="Genomic_DNA"/>
</dbReference>
<gene>
    <name evidence="2" type="ORF">PCOR1329_LOCUS33380</name>
</gene>
<feature type="region of interest" description="Disordered" evidence="1">
    <location>
        <begin position="127"/>
        <end position="190"/>
    </location>
</feature>
<sequence length="355" mass="37732">MLEFRKNHTHVSSSFLFRQWATWGSLHASIGPECGEDFEDRFWAWSVNATDASASIASLAARRPATAAAGCRDDPSFEGPWKGASCEAWAGWVRAQRFRCEDYREQAPLLLRSCPVACGTCEAGEGAEPKVGKGRASAGDVGPEAKAGKGRAPPAAAAATGAEAAASRGPAAQSAGKGRPQAEAPSPPPPTVVYFLKQSGVCEKHVETESECEEAAESLSEVRASRIEFSFSRVDRPVGCYWYKHSDTLNWNTNIAGVDCNKQRQCICKEDGGGQRAEAHVEAESEEAKQERLQALRAQLSGSGGILGEDGGGSARRKGGGSKTIIMGDASSQSHIEYREVDDDGGMTSLNPHGR</sequence>
<organism evidence="2 3">
    <name type="scientific">Prorocentrum cordatum</name>
    <dbReference type="NCBI Taxonomy" id="2364126"/>
    <lineage>
        <taxon>Eukaryota</taxon>
        <taxon>Sar</taxon>
        <taxon>Alveolata</taxon>
        <taxon>Dinophyceae</taxon>
        <taxon>Prorocentrales</taxon>
        <taxon>Prorocentraceae</taxon>
        <taxon>Prorocentrum</taxon>
    </lineage>
</organism>
<proteinExistence type="predicted"/>
<accession>A0ABN9SWZ3</accession>
<reference evidence="2" key="1">
    <citation type="submission" date="2023-10" db="EMBL/GenBank/DDBJ databases">
        <authorList>
            <person name="Chen Y."/>
            <person name="Shah S."/>
            <person name="Dougan E. K."/>
            <person name="Thang M."/>
            <person name="Chan C."/>
        </authorList>
    </citation>
    <scope>NUCLEOTIDE SEQUENCE [LARGE SCALE GENOMIC DNA]</scope>
</reference>
<keyword evidence="3" id="KW-1185">Reference proteome</keyword>
<evidence type="ECO:0000313" key="2">
    <source>
        <dbReference type="EMBL" id="CAK0837088.1"/>
    </source>
</evidence>
<evidence type="ECO:0000256" key="1">
    <source>
        <dbReference type="SAM" id="MobiDB-lite"/>
    </source>
</evidence>
<dbReference type="Proteomes" id="UP001189429">
    <property type="component" value="Unassembled WGS sequence"/>
</dbReference>
<evidence type="ECO:0000313" key="3">
    <source>
        <dbReference type="Proteomes" id="UP001189429"/>
    </source>
</evidence>